<keyword evidence="1" id="KW-0732">Signal</keyword>
<proteinExistence type="predicted"/>
<evidence type="ECO:0000256" key="1">
    <source>
        <dbReference type="SAM" id="SignalP"/>
    </source>
</evidence>
<dbReference type="AlphaFoldDB" id="A0AAN6NI05"/>
<gene>
    <name evidence="2" type="ORF">QBC46DRAFT_368949</name>
</gene>
<name>A0AAN6NI05_9PEZI</name>
<evidence type="ECO:0000313" key="3">
    <source>
        <dbReference type="Proteomes" id="UP001303473"/>
    </source>
</evidence>
<dbReference type="Proteomes" id="UP001303473">
    <property type="component" value="Unassembled WGS sequence"/>
</dbReference>
<feature type="signal peptide" evidence="1">
    <location>
        <begin position="1"/>
        <end position="18"/>
    </location>
</feature>
<dbReference type="PANTHER" id="PTHR39219">
    <property type="entry name" value="ER MEMBRANE PROTEIN COMPLEX SUBUNIT 10"/>
    <property type="match status" value="1"/>
</dbReference>
<protein>
    <recommendedName>
        <fullName evidence="4">Cyclin-dependent protein kinase regulator pho80</fullName>
    </recommendedName>
</protein>
<dbReference type="PANTHER" id="PTHR39219:SF1">
    <property type="entry name" value="ER MEMBRANE PROTEIN COMPLEX SUBUNIT 10"/>
    <property type="match status" value="1"/>
</dbReference>
<sequence>MRVLLFLSAILAAASVDGRTVSVFLQPVTQQIPPSFLAEIDYDLSSPSEPAAQVTGYEAPEISSNDDLVRVGLYDRSSGEWTSSTTVLSAENFSKGYSPHFILTTGPDGKEVLGVGCRGVRIDAGQTRDFGPQVIVQVTGKGKQVELNKPVILSPEGKKVVQEEKTFLQKYWWVLAIGVFLAVSSGGGDQK</sequence>
<accession>A0AAN6NI05</accession>
<evidence type="ECO:0008006" key="4">
    <source>
        <dbReference type="Google" id="ProtNLM"/>
    </source>
</evidence>
<keyword evidence="3" id="KW-1185">Reference proteome</keyword>
<feature type="chain" id="PRO_5042839902" description="Cyclin-dependent protein kinase regulator pho80" evidence="1">
    <location>
        <begin position="19"/>
        <end position="191"/>
    </location>
</feature>
<organism evidence="2 3">
    <name type="scientific">Diplogelasinospora grovesii</name>
    <dbReference type="NCBI Taxonomy" id="303347"/>
    <lineage>
        <taxon>Eukaryota</taxon>
        <taxon>Fungi</taxon>
        <taxon>Dikarya</taxon>
        <taxon>Ascomycota</taxon>
        <taxon>Pezizomycotina</taxon>
        <taxon>Sordariomycetes</taxon>
        <taxon>Sordariomycetidae</taxon>
        <taxon>Sordariales</taxon>
        <taxon>Diplogelasinosporaceae</taxon>
        <taxon>Diplogelasinospora</taxon>
    </lineage>
</organism>
<dbReference type="EMBL" id="MU853752">
    <property type="protein sequence ID" value="KAK3946149.1"/>
    <property type="molecule type" value="Genomic_DNA"/>
</dbReference>
<comment type="caution">
    <text evidence="2">The sequence shown here is derived from an EMBL/GenBank/DDBJ whole genome shotgun (WGS) entry which is preliminary data.</text>
</comment>
<dbReference type="Pfam" id="PF21203">
    <property type="entry name" value="ECM10"/>
    <property type="match status" value="1"/>
</dbReference>
<evidence type="ECO:0000313" key="2">
    <source>
        <dbReference type="EMBL" id="KAK3946149.1"/>
    </source>
</evidence>
<reference evidence="3" key="1">
    <citation type="journal article" date="2023" name="Mol. Phylogenet. Evol.">
        <title>Genome-scale phylogeny and comparative genomics of the fungal order Sordariales.</title>
        <authorList>
            <person name="Hensen N."/>
            <person name="Bonometti L."/>
            <person name="Westerberg I."/>
            <person name="Brannstrom I.O."/>
            <person name="Guillou S."/>
            <person name="Cros-Aarteil S."/>
            <person name="Calhoun S."/>
            <person name="Haridas S."/>
            <person name="Kuo A."/>
            <person name="Mondo S."/>
            <person name="Pangilinan J."/>
            <person name="Riley R."/>
            <person name="LaButti K."/>
            <person name="Andreopoulos B."/>
            <person name="Lipzen A."/>
            <person name="Chen C."/>
            <person name="Yan M."/>
            <person name="Daum C."/>
            <person name="Ng V."/>
            <person name="Clum A."/>
            <person name="Steindorff A."/>
            <person name="Ohm R.A."/>
            <person name="Martin F."/>
            <person name="Silar P."/>
            <person name="Natvig D.O."/>
            <person name="Lalanne C."/>
            <person name="Gautier V."/>
            <person name="Ament-Velasquez S.L."/>
            <person name="Kruys A."/>
            <person name="Hutchinson M.I."/>
            <person name="Powell A.J."/>
            <person name="Barry K."/>
            <person name="Miller A.N."/>
            <person name="Grigoriev I.V."/>
            <person name="Debuchy R."/>
            <person name="Gladieux P."/>
            <person name="Hiltunen Thoren M."/>
            <person name="Johannesson H."/>
        </authorList>
    </citation>
    <scope>NUCLEOTIDE SEQUENCE [LARGE SCALE GENOMIC DNA]</scope>
    <source>
        <strain evidence="3">CBS 340.73</strain>
    </source>
</reference>